<evidence type="ECO:0000313" key="1">
    <source>
        <dbReference type="EMBL" id="MFC4564339.1"/>
    </source>
</evidence>
<reference evidence="2" key="1">
    <citation type="journal article" date="2019" name="Int. J. Syst. Evol. Microbiol.">
        <title>The Global Catalogue of Microorganisms (GCM) 10K type strain sequencing project: providing services to taxonomists for standard genome sequencing and annotation.</title>
        <authorList>
            <consortium name="The Broad Institute Genomics Platform"/>
            <consortium name="The Broad Institute Genome Sequencing Center for Infectious Disease"/>
            <person name="Wu L."/>
            <person name="Ma J."/>
        </authorList>
    </citation>
    <scope>NUCLEOTIDE SEQUENCE [LARGE SCALE GENOMIC DNA]</scope>
    <source>
        <strain evidence="2">XZYJ18</strain>
    </source>
</reference>
<protein>
    <submittedName>
        <fullName evidence="1">Uncharacterized protein</fullName>
    </submittedName>
</protein>
<proteinExistence type="predicted"/>
<dbReference type="RefSeq" id="WP_378577360.1">
    <property type="nucleotide sequence ID" value="NZ_JBHSFQ010000023.1"/>
</dbReference>
<organism evidence="1 2">
    <name type="scientific">Nocardiopsis mangrovi</name>
    <dbReference type="NCBI Taxonomy" id="1179818"/>
    <lineage>
        <taxon>Bacteria</taxon>
        <taxon>Bacillati</taxon>
        <taxon>Actinomycetota</taxon>
        <taxon>Actinomycetes</taxon>
        <taxon>Streptosporangiales</taxon>
        <taxon>Nocardiopsidaceae</taxon>
        <taxon>Nocardiopsis</taxon>
    </lineage>
</organism>
<dbReference type="EMBL" id="JBHSFQ010000023">
    <property type="protein sequence ID" value="MFC4564339.1"/>
    <property type="molecule type" value="Genomic_DNA"/>
</dbReference>
<dbReference type="Proteomes" id="UP001595923">
    <property type="component" value="Unassembled WGS sequence"/>
</dbReference>
<comment type="caution">
    <text evidence="1">The sequence shown here is derived from an EMBL/GenBank/DDBJ whole genome shotgun (WGS) entry which is preliminary data.</text>
</comment>
<gene>
    <name evidence="1" type="ORF">ACFO4E_20950</name>
</gene>
<sequence length="70" mass="7872">MSDQQFFWEFTEVFVPMEDGEYAGATGLADTLDAEGSDGYDVVSVDWRARRGDEEGVRVLLKRATGHRDL</sequence>
<keyword evidence="2" id="KW-1185">Reference proteome</keyword>
<evidence type="ECO:0000313" key="2">
    <source>
        <dbReference type="Proteomes" id="UP001595923"/>
    </source>
</evidence>
<accession>A0ABV9E165</accession>
<name>A0ABV9E165_9ACTN</name>